<organism evidence="2 3">
    <name type="scientific">Shewanella algae</name>
    <dbReference type="NCBI Taxonomy" id="38313"/>
    <lineage>
        <taxon>Bacteria</taxon>
        <taxon>Pseudomonadati</taxon>
        <taxon>Pseudomonadota</taxon>
        <taxon>Gammaproteobacteria</taxon>
        <taxon>Alteromonadales</taxon>
        <taxon>Shewanellaceae</taxon>
        <taxon>Shewanella</taxon>
    </lineage>
</organism>
<gene>
    <name evidence="2" type="ORF">TUM17379_06860</name>
</gene>
<feature type="signal peptide" evidence="1">
    <location>
        <begin position="1"/>
        <end position="18"/>
    </location>
</feature>
<evidence type="ECO:0000256" key="1">
    <source>
        <dbReference type="SAM" id="SignalP"/>
    </source>
</evidence>
<keyword evidence="1" id="KW-0732">Signal</keyword>
<feature type="chain" id="PRO_5042017127" evidence="1">
    <location>
        <begin position="19"/>
        <end position="79"/>
    </location>
</feature>
<evidence type="ECO:0000313" key="2">
    <source>
        <dbReference type="EMBL" id="BCV43668.1"/>
    </source>
</evidence>
<name>A0AAD1NL39_9GAMM</name>
<proteinExistence type="predicted"/>
<sequence>MRVSFALSSLNCLTAANAFSDINPSAEIADVAAPAAQSLKNCRLFIVISHTLLLCAISNCGMGATDSSQVKSLLTAGVS</sequence>
<protein>
    <submittedName>
        <fullName evidence="2">Uncharacterized protein</fullName>
    </submittedName>
</protein>
<dbReference type="AlphaFoldDB" id="A0AAD1NL39"/>
<evidence type="ECO:0000313" key="3">
    <source>
        <dbReference type="Proteomes" id="UP000825078"/>
    </source>
</evidence>
<reference evidence="2" key="1">
    <citation type="submission" date="2021-05" db="EMBL/GenBank/DDBJ databases">
        <title>Molecular characterization for Shewanella algae harboring chromosomal blaOXA-55-like strains isolated from clinical and environment sample.</title>
        <authorList>
            <person name="Ohama Y."/>
            <person name="Aoki K."/>
            <person name="Harada S."/>
            <person name="Moriya K."/>
            <person name="Ishii Y."/>
            <person name="Tateda K."/>
        </authorList>
    </citation>
    <scope>NUCLEOTIDE SEQUENCE</scope>
    <source>
        <strain evidence="2">TUM17379</strain>
    </source>
</reference>
<dbReference type="Proteomes" id="UP000825078">
    <property type="component" value="Chromosome"/>
</dbReference>
<dbReference type="EMBL" id="AP024613">
    <property type="protein sequence ID" value="BCV43668.1"/>
    <property type="molecule type" value="Genomic_DNA"/>
</dbReference>
<accession>A0AAD1NL39</accession>